<keyword evidence="4" id="KW-0812">Transmembrane</keyword>
<evidence type="ECO:0000256" key="1">
    <source>
        <dbReference type="ARBA" id="ARBA00004167"/>
    </source>
</evidence>
<evidence type="ECO:0000313" key="8">
    <source>
        <dbReference type="Proteomes" id="UP000694388"/>
    </source>
</evidence>
<evidence type="ECO:0000313" key="7">
    <source>
        <dbReference type="Ensembl" id="ENSEBUP00000021278.1"/>
    </source>
</evidence>
<feature type="domain" description="Ig-like" evidence="6">
    <location>
        <begin position="217"/>
        <end position="298"/>
    </location>
</feature>
<feature type="chain" id="PRO_5034483321" description="Ig-like domain-containing protein" evidence="5">
    <location>
        <begin position="17"/>
        <end position="383"/>
    </location>
</feature>
<evidence type="ECO:0000256" key="4">
    <source>
        <dbReference type="SAM" id="Phobius"/>
    </source>
</evidence>
<sequence length="383" mass="43072">MWTPLLTVVCLSLCACQEDESLIVKGGSAIVGGKIQLDCWSKAPQNTVRILTWQNQAKQVLFFNNKTVTQDSRFKLVSWQSHRSIISIQKLKAEDHGNYTCIDYKSQPPLIRSASVNVWVPPSQPVVSGPEKPIRENESMELLCTSKPGRPAATIYWINDERQLRNETTHVYMNGMVGSSVRILVDRRDDGRHATCVVNHITGVLRTNWTLLVEYPPELEISKVDGSSEGEELKYECRAKGRPRPSPPRWFRDDKSFSNFSTMSNYLVLSNLSMSNTGLYVCISRNGLGETRATLNVSASDFPRVVETTSEVSTPSYKWPLVAGALIIFLIILIVISIATNHYLKTRKGNYETNEGHYEPHEEKTEILINNGDTAQQHNDSLA</sequence>
<keyword evidence="3" id="KW-1015">Disulfide bond</keyword>
<dbReference type="PANTHER" id="PTHR45889:SF8">
    <property type="entry name" value="IG-LIKE DOMAIN-CONTAINING PROTEIN"/>
    <property type="match status" value="1"/>
</dbReference>
<dbReference type="InterPro" id="IPR003598">
    <property type="entry name" value="Ig_sub2"/>
</dbReference>
<name>A0A8C4QVQ2_EPTBU</name>
<dbReference type="SUPFAM" id="SSF48726">
    <property type="entry name" value="Immunoglobulin"/>
    <property type="match status" value="2"/>
</dbReference>
<dbReference type="GO" id="GO:0016020">
    <property type="term" value="C:membrane"/>
    <property type="evidence" value="ECO:0007669"/>
    <property type="project" value="UniProtKB-SubCell"/>
</dbReference>
<dbReference type="InterPro" id="IPR036179">
    <property type="entry name" value="Ig-like_dom_sf"/>
</dbReference>
<feature type="domain" description="Ig-like" evidence="6">
    <location>
        <begin position="122"/>
        <end position="212"/>
    </location>
</feature>
<dbReference type="Gene3D" id="2.60.40.10">
    <property type="entry name" value="Immunoglobulins"/>
    <property type="match status" value="3"/>
</dbReference>
<proteinExistence type="predicted"/>
<evidence type="ECO:0000256" key="5">
    <source>
        <dbReference type="SAM" id="SignalP"/>
    </source>
</evidence>
<reference evidence="7" key="2">
    <citation type="submission" date="2025-09" db="UniProtKB">
        <authorList>
            <consortium name="Ensembl"/>
        </authorList>
    </citation>
    <scope>IDENTIFICATION</scope>
</reference>
<feature type="domain" description="Ig-like" evidence="6">
    <location>
        <begin position="4"/>
        <end position="117"/>
    </location>
</feature>
<evidence type="ECO:0000256" key="2">
    <source>
        <dbReference type="ARBA" id="ARBA00023136"/>
    </source>
</evidence>
<protein>
    <recommendedName>
        <fullName evidence="6">Ig-like domain-containing protein</fullName>
    </recommendedName>
</protein>
<comment type="subcellular location">
    <subcellularLocation>
        <location evidence="1">Membrane</location>
        <topology evidence="1">Single-pass membrane protein</topology>
    </subcellularLocation>
</comment>
<dbReference type="Pfam" id="PF13927">
    <property type="entry name" value="Ig_3"/>
    <property type="match status" value="1"/>
</dbReference>
<evidence type="ECO:0000256" key="3">
    <source>
        <dbReference type="ARBA" id="ARBA00023157"/>
    </source>
</evidence>
<feature type="signal peptide" evidence="5">
    <location>
        <begin position="1"/>
        <end position="16"/>
    </location>
</feature>
<dbReference type="SMART" id="SM00409">
    <property type="entry name" value="IG"/>
    <property type="match status" value="2"/>
</dbReference>
<dbReference type="Pfam" id="PF08205">
    <property type="entry name" value="C2-set_2"/>
    <property type="match status" value="1"/>
</dbReference>
<dbReference type="InterPro" id="IPR013162">
    <property type="entry name" value="CD80_C2-set"/>
</dbReference>
<keyword evidence="4" id="KW-1133">Transmembrane helix</keyword>
<dbReference type="InterPro" id="IPR013783">
    <property type="entry name" value="Ig-like_fold"/>
</dbReference>
<dbReference type="AlphaFoldDB" id="A0A8C4QVQ2"/>
<dbReference type="InterPro" id="IPR003599">
    <property type="entry name" value="Ig_sub"/>
</dbReference>
<dbReference type="PANTHER" id="PTHR45889">
    <property type="entry name" value="IG-LIKE DOMAIN-CONTAINING PROTEIN"/>
    <property type="match status" value="1"/>
</dbReference>
<dbReference type="SMART" id="SM00408">
    <property type="entry name" value="IGc2"/>
    <property type="match status" value="2"/>
</dbReference>
<dbReference type="Proteomes" id="UP000694388">
    <property type="component" value="Unplaced"/>
</dbReference>
<keyword evidence="8" id="KW-1185">Reference proteome</keyword>
<keyword evidence="5" id="KW-0732">Signal</keyword>
<dbReference type="Ensembl" id="ENSEBUT00000021854.1">
    <property type="protein sequence ID" value="ENSEBUP00000021278.1"/>
    <property type="gene ID" value="ENSEBUG00000013136.1"/>
</dbReference>
<keyword evidence="2 4" id="KW-0472">Membrane</keyword>
<dbReference type="GeneTree" id="ENSGT00940000159779"/>
<dbReference type="InterPro" id="IPR007110">
    <property type="entry name" value="Ig-like_dom"/>
</dbReference>
<accession>A0A8C4QVQ2</accession>
<organism evidence="7 8">
    <name type="scientific">Eptatretus burgeri</name>
    <name type="common">Inshore hagfish</name>
    <dbReference type="NCBI Taxonomy" id="7764"/>
    <lineage>
        <taxon>Eukaryota</taxon>
        <taxon>Metazoa</taxon>
        <taxon>Chordata</taxon>
        <taxon>Craniata</taxon>
        <taxon>Vertebrata</taxon>
        <taxon>Cyclostomata</taxon>
        <taxon>Myxini</taxon>
        <taxon>Myxiniformes</taxon>
        <taxon>Myxinidae</taxon>
        <taxon>Eptatretinae</taxon>
        <taxon>Eptatretus</taxon>
    </lineage>
</organism>
<reference evidence="7" key="1">
    <citation type="submission" date="2025-08" db="UniProtKB">
        <authorList>
            <consortium name="Ensembl"/>
        </authorList>
    </citation>
    <scope>IDENTIFICATION</scope>
</reference>
<feature type="transmembrane region" description="Helical" evidence="4">
    <location>
        <begin position="319"/>
        <end position="339"/>
    </location>
</feature>
<evidence type="ECO:0000259" key="6">
    <source>
        <dbReference type="PROSITE" id="PS50835"/>
    </source>
</evidence>
<dbReference type="PROSITE" id="PS50835">
    <property type="entry name" value="IG_LIKE"/>
    <property type="match status" value="3"/>
</dbReference>